<reference evidence="1 2" key="1">
    <citation type="submission" date="2022-07" db="EMBL/GenBank/DDBJ databases">
        <title>Methylomonas rivi sp. nov., Methylomonas rosea sp. nov., Methylomonas aureus sp. nov. and Methylomonas subterranea sp. nov., four novel methanotrophs isolated from a freshwater creek and the deep terrestrial subsurface.</title>
        <authorList>
            <person name="Abin C."/>
            <person name="Sankaranarayanan K."/>
            <person name="Garner C."/>
            <person name="Sindelar R."/>
            <person name="Kotary K."/>
            <person name="Garner R."/>
            <person name="Barclay S."/>
            <person name="Lawson P."/>
            <person name="Krumholz L."/>
        </authorList>
    </citation>
    <scope>NUCLEOTIDE SEQUENCE [LARGE SCALE GENOMIC DNA]</scope>
    <source>
        <strain evidence="1 2">WSC-6</strain>
    </source>
</reference>
<evidence type="ECO:0000313" key="2">
    <source>
        <dbReference type="Proteomes" id="UP001524586"/>
    </source>
</evidence>
<organism evidence="1 2">
    <name type="scientific">Methylomonas rivi</name>
    <dbReference type="NCBI Taxonomy" id="2952226"/>
    <lineage>
        <taxon>Bacteria</taxon>
        <taxon>Pseudomonadati</taxon>
        <taxon>Pseudomonadota</taxon>
        <taxon>Gammaproteobacteria</taxon>
        <taxon>Methylococcales</taxon>
        <taxon>Methylococcaceae</taxon>
        <taxon>Methylomonas</taxon>
    </lineage>
</organism>
<accession>A0ABT1UAA3</accession>
<evidence type="ECO:0000313" key="1">
    <source>
        <dbReference type="EMBL" id="MCQ8130783.1"/>
    </source>
</evidence>
<comment type="caution">
    <text evidence="1">The sequence shown here is derived from an EMBL/GenBank/DDBJ whole genome shotgun (WGS) entry which is preliminary data.</text>
</comment>
<sequence length="121" mass="13759">MDPEQVVRWLRQHPLTPIHVDCATTVMLKILDGKCKMPEAEKQVMALLYEAVKTQPGQLLATELHQLIASAREYIDDELKTRIYEQRLLAETALSRPVMKGFKAMIRQQGLLDGANETEEA</sequence>
<keyword evidence="2" id="KW-1185">Reference proteome</keyword>
<name>A0ABT1UAA3_9GAMM</name>
<dbReference type="Proteomes" id="UP001524586">
    <property type="component" value="Unassembled WGS sequence"/>
</dbReference>
<dbReference type="EMBL" id="JANIBK010000225">
    <property type="protein sequence ID" value="MCQ8130783.1"/>
    <property type="molecule type" value="Genomic_DNA"/>
</dbReference>
<gene>
    <name evidence="1" type="ORF">NP596_20175</name>
</gene>
<proteinExistence type="predicted"/>
<dbReference type="RefSeq" id="WP_256617189.1">
    <property type="nucleotide sequence ID" value="NZ_JANIBK010000225.1"/>
</dbReference>
<protein>
    <submittedName>
        <fullName evidence="1">Uncharacterized protein</fullName>
    </submittedName>
</protein>